<evidence type="ECO:0000313" key="3">
    <source>
        <dbReference type="Proteomes" id="UP000826195"/>
    </source>
</evidence>
<organism evidence="2 3">
    <name type="scientific">Cotesia glomerata</name>
    <name type="common">Lepidopteran parasitic wasp</name>
    <name type="synonym">Apanteles glomeratus</name>
    <dbReference type="NCBI Taxonomy" id="32391"/>
    <lineage>
        <taxon>Eukaryota</taxon>
        <taxon>Metazoa</taxon>
        <taxon>Ecdysozoa</taxon>
        <taxon>Arthropoda</taxon>
        <taxon>Hexapoda</taxon>
        <taxon>Insecta</taxon>
        <taxon>Pterygota</taxon>
        <taxon>Neoptera</taxon>
        <taxon>Endopterygota</taxon>
        <taxon>Hymenoptera</taxon>
        <taxon>Apocrita</taxon>
        <taxon>Ichneumonoidea</taxon>
        <taxon>Braconidae</taxon>
        <taxon>Microgastrinae</taxon>
        <taxon>Cotesia</taxon>
    </lineage>
</organism>
<feature type="region of interest" description="Disordered" evidence="1">
    <location>
        <begin position="12"/>
        <end position="33"/>
    </location>
</feature>
<dbReference type="EMBL" id="JAHXZJ010000747">
    <property type="protein sequence ID" value="KAH0557690.1"/>
    <property type="molecule type" value="Genomic_DNA"/>
</dbReference>
<evidence type="ECO:0000313" key="2">
    <source>
        <dbReference type="EMBL" id="KAH0557690.1"/>
    </source>
</evidence>
<reference evidence="2 3" key="1">
    <citation type="journal article" date="2021" name="J. Hered.">
        <title>A chromosome-level genome assembly of the parasitoid wasp, Cotesia glomerata (Hymenoptera: Braconidae).</title>
        <authorList>
            <person name="Pinto B.J."/>
            <person name="Weis J.J."/>
            <person name="Gamble T."/>
            <person name="Ode P.J."/>
            <person name="Paul R."/>
            <person name="Zaspel J.M."/>
        </authorList>
    </citation>
    <scope>NUCLEOTIDE SEQUENCE [LARGE SCALE GENOMIC DNA]</scope>
    <source>
        <strain evidence="2">CgM1</strain>
    </source>
</reference>
<dbReference type="AlphaFoldDB" id="A0AAV7IRK3"/>
<keyword evidence="3" id="KW-1185">Reference proteome</keyword>
<accession>A0AAV7IRK3</accession>
<comment type="caution">
    <text evidence="2">The sequence shown here is derived from an EMBL/GenBank/DDBJ whole genome shotgun (WGS) entry which is preliminary data.</text>
</comment>
<proteinExistence type="predicted"/>
<evidence type="ECO:0000256" key="1">
    <source>
        <dbReference type="SAM" id="MobiDB-lite"/>
    </source>
</evidence>
<gene>
    <name evidence="2" type="ORF">KQX54_010370</name>
</gene>
<protein>
    <submittedName>
        <fullName evidence="2">Uncharacterized protein</fullName>
    </submittedName>
</protein>
<feature type="non-terminal residue" evidence="2">
    <location>
        <position position="85"/>
    </location>
</feature>
<name>A0AAV7IRK3_COTGL</name>
<sequence length="85" mass="9865">MRSWPYLYPLPQNAIQSSNESPRRSRESPQNPIVAYGTSTARTTKTLACLPFVSYLMLRRRILFFTRITTSWPRSSDSIPCRRAI</sequence>
<dbReference type="Proteomes" id="UP000826195">
    <property type="component" value="Unassembled WGS sequence"/>
</dbReference>